<dbReference type="SUPFAM" id="SSF46785">
    <property type="entry name" value="Winged helix' DNA-binding domain"/>
    <property type="match status" value="1"/>
</dbReference>
<dbReference type="InterPro" id="IPR002577">
    <property type="entry name" value="HTH_HxlR"/>
</dbReference>
<accession>A0A847SDI4</accession>
<keyword evidence="1" id="KW-0805">Transcription regulation</keyword>
<evidence type="ECO:0000313" key="5">
    <source>
        <dbReference type="EMBL" id="NLR75369.1"/>
    </source>
</evidence>
<organism evidence="5 6">
    <name type="scientific">Leeia aquatica</name>
    <dbReference type="NCBI Taxonomy" id="2725557"/>
    <lineage>
        <taxon>Bacteria</taxon>
        <taxon>Pseudomonadati</taxon>
        <taxon>Pseudomonadota</taxon>
        <taxon>Betaproteobacteria</taxon>
        <taxon>Neisseriales</taxon>
        <taxon>Leeiaceae</taxon>
        <taxon>Leeia</taxon>
    </lineage>
</organism>
<dbReference type="GO" id="GO:0003677">
    <property type="term" value="F:DNA binding"/>
    <property type="evidence" value="ECO:0007669"/>
    <property type="project" value="UniProtKB-KW"/>
</dbReference>
<feature type="domain" description="HTH hxlR-type" evidence="4">
    <location>
        <begin position="17"/>
        <end position="115"/>
    </location>
</feature>
<dbReference type="Proteomes" id="UP000587991">
    <property type="component" value="Unassembled WGS sequence"/>
</dbReference>
<dbReference type="Gene3D" id="1.10.10.10">
    <property type="entry name" value="Winged helix-like DNA-binding domain superfamily/Winged helix DNA-binding domain"/>
    <property type="match status" value="1"/>
</dbReference>
<dbReference type="InterPro" id="IPR036388">
    <property type="entry name" value="WH-like_DNA-bd_sf"/>
</dbReference>
<dbReference type="InterPro" id="IPR036390">
    <property type="entry name" value="WH_DNA-bd_sf"/>
</dbReference>
<keyword evidence="2" id="KW-0238">DNA-binding</keyword>
<evidence type="ECO:0000313" key="6">
    <source>
        <dbReference type="Proteomes" id="UP000587991"/>
    </source>
</evidence>
<dbReference type="AlphaFoldDB" id="A0A847SDI4"/>
<keyword evidence="6" id="KW-1185">Reference proteome</keyword>
<evidence type="ECO:0000256" key="1">
    <source>
        <dbReference type="ARBA" id="ARBA00023015"/>
    </source>
</evidence>
<reference evidence="5 6" key="1">
    <citation type="submission" date="2020-04" db="EMBL/GenBank/DDBJ databases">
        <title>Draft genome of Leeia sp. IMCC25680.</title>
        <authorList>
            <person name="Song J."/>
            <person name="Cho J.-C."/>
        </authorList>
    </citation>
    <scope>NUCLEOTIDE SEQUENCE [LARGE SCALE GENOMIC DNA]</scope>
    <source>
        <strain evidence="5 6">IMCC25680</strain>
    </source>
</reference>
<evidence type="ECO:0000259" key="4">
    <source>
        <dbReference type="PROSITE" id="PS51118"/>
    </source>
</evidence>
<dbReference type="PANTHER" id="PTHR33204">
    <property type="entry name" value="TRANSCRIPTIONAL REGULATOR, MARR FAMILY"/>
    <property type="match status" value="1"/>
</dbReference>
<dbReference type="PROSITE" id="PS51118">
    <property type="entry name" value="HTH_HXLR"/>
    <property type="match status" value="1"/>
</dbReference>
<dbReference type="Pfam" id="PF01638">
    <property type="entry name" value="HxlR"/>
    <property type="match status" value="1"/>
</dbReference>
<comment type="caution">
    <text evidence="5">The sequence shown here is derived from an EMBL/GenBank/DDBJ whole genome shotgun (WGS) entry which is preliminary data.</text>
</comment>
<dbReference type="EMBL" id="JABAIM010000002">
    <property type="protein sequence ID" value="NLR75369.1"/>
    <property type="molecule type" value="Genomic_DNA"/>
</dbReference>
<proteinExistence type="predicted"/>
<evidence type="ECO:0000256" key="3">
    <source>
        <dbReference type="ARBA" id="ARBA00023163"/>
    </source>
</evidence>
<name>A0A847SDI4_9NEIS</name>
<protein>
    <submittedName>
        <fullName evidence="5">Helix-turn-helix transcriptional regulator</fullName>
    </submittedName>
</protein>
<gene>
    <name evidence="5" type="ORF">HF682_09380</name>
</gene>
<sequence length="123" mass="14063">METGPVKPWHLDRVPTCPLVMTLNILGGKWKPLILHRLASGTLRFGELRKRIPAVSQKMLTQQLRELEADGMIVRTVFPEIPPRVEYSLSSRGLSLRPLLDQLYRWGQTELMSEEAPADKSWS</sequence>
<dbReference type="PANTHER" id="PTHR33204:SF29">
    <property type="entry name" value="TRANSCRIPTIONAL REGULATOR"/>
    <property type="match status" value="1"/>
</dbReference>
<evidence type="ECO:0000256" key="2">
    <source>
        <dbReference type="ARBA" id="ARBA00023125"/>
    </source>
</evidence>
<keyword evidence="3" id="KW-0804">Transcription</keyword>